<evidence type="ECO:0000256" key="1">
    <source>
        <dbReference type="SAM" id="MobiDB-lite"/>
    </source>
</evidence>
<organism evidence="2 3">
    <name type="scientific">Durusdinium trenchii</name>
    <dbReference type="NCBI Taxonomy" id="1381693"/>
    <lineage>
        <taxon>Eukaryota</taxon>
        <taxon>Sar</taxon>
        <taxon>Alveolata</taxon>
        <taxon>Dinophyceae</taxon>
        <taxon>Suessiales</taxon>
        <taxon>Symbiodiniaceae</taxon>
        <taxon>Durusdinium</taxon>
    </lineage>
</organism>
<accession>A0ABP0IHX5</accession>
<sequence>MAVGGSVQSRQTRSNWQSSQLSCESTLQPCVFVRTAHPESQCQNSSSAKTNPAKAIHEAASCLRAFRWFLLVELIRAILAILGASLTRPCMFQDPPRSPFRSLKRARL</sequence>
<dbReference type="Proteomes" id="UP001642484">
    <property type="component" value="Unassembled WGS sequence"/>
</dbReference>
<dbReference type="EMBL" id="CAXAMN010002958">
    <property type="protein sequence ID" value="CAK9002208.1"/>
    <property type="molecule type" value="Genomic_DNA"/>
</dbReference>
<evidence type="ECO:0000313" key="3">
    <source>
        <dbReference type="Proteomes" id="UP001642484"/>
    </source>
</evidence>
<proteinExistence type="predicted"/>
<keyword evidence="3" id="KW-1185">Reference proteome</keyword>
<name>A0ABP0IHX5_9DINO</name>
<protein>
    <submittedName>
        <fullName evidence="2">Uncharacterized protein</fullName>
    </submittedName>
</protein>
<reference evidence="2 3" key="1">
    <citation type="submission" date="2024-02" db="EMBL/GenBank/DDBJ databases">
        <authorList>
            <person name="Chen Y."/>
            <person name="Shah S."/>
            <person name="Dougan E. K."/>
            <person name="Thang M."/>
            <person name="Chan C."/>
        </authorList>
    </citation>
    <scope>NUCLEOTIDE SEQUENCE [LARGE SCALE GENOMIC DNA]</scope>
</reference>
<evidence type="ECO:0000313" key="2">
    <source>
        <dbReference type="EMBL" id="CAK9002208.1"/>
    </source>
</evidence>
<comment type="caution">
    <text evidence="2">The sequence shown here is derived from an EMBL/GenBank/DDBJ whole genome shotgun (WGS) entry which is preliminary data.</text>
</comment>
<feature type="region of interest" description="Disordered" evidence="1">
    <location>
        <begin position="1"/>
        <end position="22"/>
    </location>
</feature>
<gene>
    <name evidence="2" type="ORF">CCMP2556_LOCUS6753</name>
</gene>